<dbReference type="Proteomes" id="UP000770661">
    <property type="component" value="Unassembled WGS sequence"/>
</dbReference>
<evidence type="ECO:0000313" key="2">
    <source>
        <dbReference type="Proteomes" id="UP000770661"/>
    </source>
</evidence>
<evidence type="ECO:0000313" key="1">
    <source>
        <dbReference type="EMBL" id="KAG0710883.1"/>
    </source>
</evidence>
<dbReference type="OrthoDB" id="10065625at2759"/>
<gene>
    <name evidence="1" type="ORF">GWK47_021861</name>
</gene>
<dbReference type="EMBL" id="JACEEZ010023790">
    <property type="protein sequence ID" value="KAG0710883.1"/>
    <property type="molecule type" value="Genomic_DNA"/>
</dbReference>
<name>A0A8J5BVA9_CHIOP</name>
<dbReference type="AlphaFoldDB" id="A0A8J5BVA9"/>
<comment type="caution">
    <text evidence="1">The sequence shown here is derived from an EMBL/GenBank/DDBJ whole genome shotgun (WGS) entry which is preliminary data.</text>
</comment>
<proteinExistence type="predicted"/>
<reference evidence="1" key="1">
    <citation type="submission" date="2020-07" db="EMBL/GenBank/DDBJ databases">
        <title>The High-quality genome of the commercially important snow crab, Chionoecetes opilio.</title>
        <authorList>
            <person name="Jeong J.-H."/>
            <person name="Ryu S."/>
        </authorList>
    </citation>
    <scope>NUCLEOTIDE SEQUENCE</scope>
    <source>
        <strain evidence="1">MADBK_172401_WGS</strain>
        <tissue evidence="1">Digestive gland</tissue>
    </source>
</reference>
<keyword evidence="2" id="KW-1185">Reference proteome</keyword>
<accession>A0A8J5BVA9</accession>
<sequence>MRTTQEWASEQWKVNLRGQLKRGQVGCKRWWSLVKEQQGEWRGNTVPPLVRGAGSVAQTARDKANLLAMHFTEKMCVSDPGILPPTLPEIVSDKPVRVVTSEAEVKALLLNLDVQKAVGG</sequence>
<protein>
    <submittedName>
        <fullName evidence="1">Uncharacterized protein</fullName>
    </submittedName>
</protein>
<organism evidence="1 2">
    <name type="scientific">Chionoecetes opilio</name>
    <name type="common">Atlantic snow crab</name>
    <name type="synonym">Cancer opilio</name>
    <dbReference type="NCBI Taxonomy" id="41210"/>
    <lineage>
        <taxon>Eukaryota</taxon>
        <taxon>Metazoa</taxon>
        <taxon>Ecdysozoa</taxon>
        <taxon>Arthropoda</taxon>
        <taxon>Crustacea</taxon>
        <taxon>Multicrustacea</taxon>
        <taxon>Malacostraca</taxon>
        <taxon>Eumalacostraca</taxon>
        <taxon>Eucarida</taxon>
        <taxon>Decapoda</taxon>
        <taxon>Pleocyemata</taxon>
        <taxon>Brachyura</taxon>
        <taxon>Eubrachyura</taxon>
        <taxon>Majoidea</taxon>
        <taxon>Majidae</taxon>
        <taxon>Chionoecetes</taxon>
    </lineage>
</organism>